<dbReference type="GO" id="GO:0006680">
    <property type="term" value="P:glucosylceramide catabolic process"/>
    <property type="evidence" value="ECO:0007669"/>
    <property type="project" value="TreeGrafter"/>
</dbReference>
<gene>
    <name evidence="7" type="ORF">ALAG00032_LOCUS8093</name>
</gene>
<dbReference type="PANTHER" id="PTHR11069:SF23">
    <property type="entry name" value="LYSOSOMAL ACID GLUCOSYLCERAMIDASE"/>
    <property type="match status" value="1"/>
</dbReference>
<evidence type="ECO:0000259" key="6">
    <source>
        <dbReference type="Pfam" id="PF17189"/>
    </source>
</evidence>
<evidence type="ECO:0000256" key="2">
    <source>
        <dbReference type="ARBA" id="ARBA00022729"/>
    </source>
</evidence>
<feature type="domain" description="Glycosyl hydrolase family 30 TIM-barrel" evidence="5">
    <location>
        <begin position="73"/>
        <end position="418"/>
    </location>
</feature>
<proteinExistence type="inferred from homology"/>
<keyword evidence="4" id="KW-0812">Transmembrane</keyword>
<keyword evidence="2" id="KW-0732">Signal</keyword>
<dbReference type="InterPro" id="IPR033453">
    <property type="entry name" value="Glyco_hydro_30_TIM-barrel"/>
</dbReference>
<evidence type="ECO:0000259" key="5">
    <source>
        <dbReference type="Pfam" id="PF02055"/>
    </source>
</evidence>
<name>A0A7S3JYT7_9STRA</name>
<dbReference type="PANTHER" id="PTHR11069">
    <property type="entry name" value="GLUCOSYLCERAMIDASE"/>
    <property type="match status" value="1"/>
</dbReference>
<sequence>MMQSCGLKRSVLIVLIWYITIVTCSIQVRWWQTEDKSGDRLTEKVPIELSEQIEIGDTIASIEIDGSKEYQRILGFGGAFTQAAASVWQKLDKKKQEDLIAAYFDPERGIGYTFGRVPINSCDFSPDTYSFDNVPGDYALNFFDELVQVDADRIIPMIKSAFKFTQKLKILASPWSPPAWMKSNNNMLKGGKVNKTDDMDVWARYIMKWISAYQNYEIPIWGLTVQNEPESAQAWESCEYKPHEQAVFVDEFLGPYLTVNHPHVSLFGFDHNKNHLYKWAETLFTNTSYFDGIAFHWYAGACFTQIQRVAHDFPDKILLPSEACYELAQIPKEFFNPDTFLHHGNWARGEGYADDILKDLHAGSHGWIDWNLILDETGGPNHVGNLCDAPVLADVKFGQGDLYFHPQYFYLGHFSKFILPQSIRLGLNIQANASLTKLDHFDDCMGWPVYGACHPGSLKSVAFRRPDGQIALVVMNCNDHALDFRLSYKGLGSFKNIIPAHAIQTYLIPDLSTLFLPPPFNFLTLSTRSRLRALFSNSFSSLLFGIIFIISLSTFIYKGRQHRGSRRQP</sequence>
<feature type="transmembrane region" description="Helical" evidence="4">
    <location>
        <begin position="12"/>
        <end position="31"/>
    </location>
</feature>
<dbReference type="SUPFAM" id="SSF51445">
    <property type="entry name" value="(Trans)glycosidases"/>
    <property type="match status" value="1"/>
</dbReference>
<keyword evidence="4" id="KW-1133">Transmembrane helix</keyword>
<accession>A0A7S3JYT7</accession>
<dbReference type="Gene3D" id="3.20.20.80">
    <property type="entry name" value="Glycosidases"/>
    <property type="match status" value="1"/>
</dbReference>
<feature type="domain" description="Glycosyl hydrolase family 30 beta sandwich" evidence="6">
    <location>
        <begin position="456"/>
        <end position="506"/>
    </location>
</feature>
<evidence type="ECO:0000256" key="3">
    <source>
        <dbReference type="ARBA" id="ARBA00022801"/>
    </source>
</evidence>
<dbReference type="GO" id="GO:0004348">
    <property type="term" value="F:glucosylceramidase activity"/>
    <property type="evidence" value="ECO:0007669"/>
    <property type="project" value="InterPro"/>
</dbReference>
<evidence type="ECO:0000256" key="1">
    <source>
        <dbReference type="ARBA" id="ARBA00005382"/>
    </source>
</evidence>
<keyword evidence="4" id="KW-0472">Membrane</keyword>
<evidence type="ECO:0000313" key="7">
    <source>
        <dbReference type="EMBL" id="CAE0367344.1"/>
    </source>
</evidence>
<keyword evidence="3" id="KW-0378">Hydrolase</keyword>
<dbReference type="Pfam" id="PF02055">
    <property type="entry name" value="Glyco_hydro_30"/>
    <property type="match status" value="1"/>
</dbReference>
<comment type="similarity">
    <text evidence="1">Belongs to the glycosyl hydrolase 30 family.</text>
</comment>
<organism evidence="7">
    <name type="scientific">Aureoumbra lagunensis</name>
    <dbReference type="NCBI Taxonomy" id="44058"/>
    <lineage>
        <taxon>Eukaryota</taxon>
        <taxon>Sar</taxon>
        <taxon>Stramenopiles</taxon>
        <taxon>Ochrophyta</taxon>
        <taxon>Pelagophyceae</taxon>
        <taxon>Pelagomonadales</taxon>
        <taxon>Aureoumbra</taxon>
    </lineage>
</organism>
<dbReference type="Pfam" id="PF17189">
    <property type="entry name" value="Glyco_hydro_30C"/>
    <property type="match status" value="1"/>
</dbReference>
<dbReference type="Gene3D" id="2.60.40.1180">
    <property type="entry name" value="Golgi alpha-mannosidase II"/>
    <property type="match status" value="1"/>
</dbReference>
<evidence type="ECO:0000256" key="4">
    <source>
        <dbReference type="SAM" id="Phobius"/>
    </source>
</evidence>
<protein>
    <recommendedName>
        <fullName evidence="8">Glycosyl hydrolase family 30 TIM-barrel domain-containing protein</fullName>
    </recommendedName>
</protein>
<dbReference type="GO" id="GO:0016020">
    <property type="term" value="C:membrane"/>
    <property type="evidence" value="ECO:0007669"/>
    <property type="project" value="GOC"/>
</dbReference>
<dbReference type="AlphaFoldDB" id="A0A7S3JYT7"/>
<dbReference type="PRINTS" id="PR00843">
    <property type="entry name" value="GLHYDRLASE30"/>
</dbReference>
<reference evidence="7" key="1">
    <citation type="submission" date="2021-01" db="EMBL/GenBank/DDBJ databases">
        <authorList>
            <person name="Corre E."/>
            <person name="Pelletier E."/>
            <person name="Niang G."/>
            <person name="Scheremetjew M."/>
            <person name="Finn R."/>
            <person name="Kale V."/>
            <person name="Holt S."/>
            <person name="Cochrane G."/>
            <person name="Meng A."/>
            <person name="Brown T."/>
            <person name="Cohen L."/>
        </authorList>
    </citation>
    <scope>NUCLEOTIDE SEQUENCE</scope>
    <source>
        <strain evidence="7">CCMP1510</strain>
    </source>
</reference>
<dbReference type="InterPro" id="IPR013780">
    <property type="entry name" value="Glyco_hydro_b"/>
</dbReference>
<feature type="transmembrane region" description="Helical" evidence="4">
    <location>
        <begin position="534"/>
        <end position="557"/>
    </location>
</feature>
<dbReference type="InterPro" id="IPR001139">
    <property type="entry name" value="Glyco_hydro_30"/>
</dbReference>
<dbReference type="InterPro" id="IPR033452">
    <property type="entry name" value="GH30_C"/>
</dbReference>
<evidence type="ECO:0008006" key="8">
    <source>
        <dbReference type="Google" id="ProtNLM"/>
    </source>
</evidence>
<dbReference type="InterPro" id="IPR017853">
    <property type="entry name" value="GH"/>
</dbReference>
<dbReference type="EMBL" id="HBIJ01011863">
    <property type="protein sequence ID" value="CAE0367344.1"/>
    <property type="molecule type" value="Transcribed_RNA"/>
</dbReference>